<proteinExistence type="predicted"/>
<dbReference type="EMBL" id="RKHL01000001">
    <property type="protein sequence ID" value="ROR80798.1"/>
    <property type="molecule type" value="Genomic_DNA"/>
</dbReference>
<dbReference type="RefSeq" id="WP_159453379.1">
    <property type="nucleotide sequence ID" value="NZ_FXAP01000003.1"/>
</dbReference>
<reference evidence="2 3" key="1">
    <citation type="submission" date="2018-11" db="EMBL/GenBank/DDBJ databases">
        <title>Sequencing the genomes of 1000 actinobacteria strains.</title>
        <authorList>
            <person name="Klenk H.-P."/>
        </authorList>
    </citation>
    <scope>NUCLEOTIDE SEQUENCE [LARGE SCALE GENOMIC DNA]</scope>
    <source>
        <strain evidence="2 3">DSM 14012</strain>
    </source>
</reference>
<feature type="region of interest" description="Disordered" evidence="1">
    <location>
        <begin position="1"/>
        <end position="46"/>
    </location>
</feature>
<evidence type="ECO:0000313" key="2">
    <source>
        <dbReference type="EMBL" id="ROR80798.1"/>
    </source>
</evidence>
<dbReference type="AlphaFoldDB" id="A0A3N2BZV4"/>
<name>A0A3N2BZV4_9MICO</name>
<evidence type="ECO:0000256" key="1">
    <source>
        <dbReference type="SAM" id="MobiDB-lite"/>
    </source>
</evidence>
<dbReference type="Proteomes" id="UP000266915">
    <property type="component" value="Unassembled WGS sequence"/>
</dbReference>
<gene>
    <name evidence="2" type="ORF">EDD42_0841</name>
</gene>
<organism evidence="2 3">
    <name type="scientific">Plantibacter flavus</name>
    <dbReference type="NCBI Taxonomy" id="150123"/>
    <lineage>
        <taxon>Bacteria</taxon>
        <taxon>Bacillati</taxon>
        <taxon>Actinomycetota</taxon>
        <taxon>Actinomycetes</taxon>
        <taxon>Micrococcales</taxon>
        <taxon>Microbacteriaceae</taxon>
        <taxon>Plantibacter</taxon>
    </lineage>
</organism>
<comment type="caution">
    <text evidence="2">The sequence shown here is derived from an EMBL/GenBank/DDBJ whole genome shotgun (WGS) entry which is preliminary data.</text>
</comment>
<protein>
    <submittedName>
        <fullName evidence="2">Uncharacterized protein</fullName>
    </submittedName>
</protein>
<keyword evidence="3" id="KW-1185">Reference proteome</keyword>
<accession>A0A3N2BZV4</accession>
<sequence>MSKHAANDDNLPQDHETTEDSIEQEVDGEDTFLPVAEPTTGPAPAP</sequence>
<feature type="compositionally biased region" description="Acidic residues" evidence="1">
    <location>
        <begin position="19"/>
        <end position="30"/>
    </location>
</feature>
<evidence type="ECO:0000313" key="3">
    <source>
        <dbReference type="Proteomes" id="UP000266915"/>
    </source>
</evidence>